<evidence type="ECO:0000313" key="7">
    <source>
        <dbReference type="EMBL" id="MFL0268570.1"/>
    </source>
</evidence>
<accession>A0ABW8TU90</accession>
<keyword evidence="4 6" id="KW-1133">Transmembrane helix</keyword>
<keyword evidence="5 6" id="KW-0472">Membrane</keyword>
<dbReference type="PANTHER" id="PTHR30093">
    <property type="entry name" value="GENERAL SECRETION PATHWAY PROTEIN G"/>
    <property type="match status" value="1"/>
</dbReference>
<dbReference type="Gene3D" id="3.30.700.10">
    <property type="entry name" value="Glycoprotein, Type 4 Pilin"/>
    <property type="match status" value="1"/>
</dbReference>
<organism evidence="7 8">
    <name type="scientific">Candidatus Clostridium radicumherbarum</name>
    <dbReference type="NCBI Taxonomy" id="3381662"/>
    <lineage>
        <taxon>Bacteria</taxon>
        <taxon>Bacillati</taxon>
        <taxon>Bacillota</taxon>
        <taxon>Clostridia</taxon>
        <taxon>Eubacteriales</taxon>
        <taxon>Clostridiaceae</taxon>
        <taxon>Clostridium</taxon>
    </lineage>
</organism>
<dbReference type="InterPro" id="IPR045584">
    <property type="entry name" value="Pilin-like"/>
</dbReference>
<dbReference type="RefSeq" id="WP_406765197.1">
    <property type="nucleotide sequence ID" value="NZ_JBJHZY010000002.1"/>
</dbReference>
<sequence length="132" mass="14077">MLIKKEEKMMSKRKKKGFTLIELIVVIAILGILAAVMIPKFTGFQDKARSSQALVEAKNWATAADSTLVENNGDITKVTDAVVKVIAGTNGTVSGIALTSDNNHVAFTYVTNDGKYKSVRGADGAFTTTVVP</sequence>
<comment type="caution">
    <text evidence="7">The sequence shown here is derived from an EMBL/GenBank/DDBJ whole genome shotgun (WGS) entry which is preliminary data.</text>
</comment>
<keyword evidence="8" id="KW-1185">Reference proteome</keyword>
<evidence type="ECO:0000256" key="1">
    <source>
        <dbReference type="ARBA" id="ARBA00004167"/>
    </source>
</evidence>
<dbReference type="PROSITE" id="PS00409">
    <property type="entry name" value="PROKAR_NTER_METHYL"/>
    <property type="match status" value="1"/>
</dbReference>
<name>A0ABW8TU90_9CLOT</name>
<dbReference type="InterPro" id="IPR012902">
    <property type="entry name" value="N_methyl_site"/>
</dbReference>
<protein>
    <submittedName>
        <fullName evidence="7">Type IV pilin protein</fullName>
    </submittedName>
</protein>
<dbReference type="PANTHER" id="PTHR30093:SF44">
    <property type="entry name" value="TYPE II SECRETION SYSTEM CORE PROTEIN G"/>
    <property type="match status" value="1"/>
</dbReference>
<evidence type="ECO:0000256" key="2">
    <source>
        <dbReference type="ARBA" id="ARBA00022481"/>
    </source>
</evidence>
<dbReference type="NCBIfam" id="TIGR02532">
    <property type="entry name" value="IV_pilin_GFxxxE"/>
    <property type="match status" value="1"/>
</dbReference>
<proteinExistence type="predicted"/>
<feature type="transmembrane region" description="Helical" evidence="6">
    <location>
        <begin position="20"/>
        <end position="38"/>
    </location>
</feature>
<comment type="subcellular location">
    <subcellularLocation>
        <location evidence="1">Membrane</location>
        <topology evidence="1">Single-pass membrane protein</topology>
    </subcellularLocation>
</comment>
<reference evidence="7 8" key="1">
    <citation type="submission" date="2024-11" db="EMBL/GenBank/DDBJ databases">
        <authorList>
            <person name="Heng Y.C."/>
            <person name="Lim A.C.H."/>
            <person name="Lee J.K.Y."/>
            <person name="Kittelmann S."/>
        </authorList>
    </citation>
    <scope>NUCLEOTIDE SEQUENCE [LARGE SCALE GENOMIC DNA]</scope>
    <source>
        <strain evidence="7 8">WILCCON 0202</strain>
    </source>
</reference>
<dbReference type="SUPFAM" id="SSF54523">
    <property type="entry name" value="Pili subunits"/>
    <property type="match status" value="1"/>
</dbReference>
<evidence type="ECO:0000256" key="6">
    <source>
        <dbReference type="SAM" id="Phobius"/>
    </source>
</evidence>
<dbReference type="Pfam" id="PF07963">
    <property type="entry name" value="N_methyl"/>
    <property type="match status" value="1"/>
</dbReference>
<evidence type="ECO:0000256" key="3">
    <source>
        <dbReference type="ARBA" id="ARBA00022692"/>
    </source>
</evidence>
<evidence type="ECO:0000313" key="8">
    <source>
        <dbReference type="Proteomes" id="UP001623661"/>
    </source>
</evidence>
<dbReference type="EMBL" id="JBJHZY010000002">
    <property type="protein sequence ID" value="MFL0268570.1"/>
    <property type="molecule type" value="Genomic_DNA"/>
</dbReference>
<evidence type="ECO:0000256" key="4">
    <source>
        <dbReference type="ARBA" id="ARBA00022989"/>
    </source>
</evidence>
<dbReference type="Proteomes" id="UP001623661">
    <property type="component" value="Unassembled WGS sequence"/>
</dbReference>
<keyword evidence="2" id="KW-0488">Methylation</keyword>
<evidence type="ECO:0000256" key="5">
    <source>
        <dbReference type="ARBA" id="ARBA00023136"/>
    </source>
</evidence>
<gene>
    <name evidence="7" type="ORF">ACJDUH_10765</name>
</gene>
<keyword evidence="3 6" id="KW-0812">Transmembrane</keyword>